<comment type="caution">
    <text evidence="1">The sequence shown here is derived from an EMBL/GenBank/DDBJ whole genome shotgun (WGS) entry which is preliminary data.</text>
</comment>
<protein>
    <submittedName>
        <fullName evidence="1">Uncharacterized protein</fullName>
    </submittedName>
</protein>
<dbReference type="PANTHER" id="PTHR21472">
    <property type="entry name" value="ENDONUCLEASE DOMAIN-CONTAINING 1 PROTEIN ENDOD1"/>
    <property type="match status" value="1"/>
</dbReference>
<reference evidence="1" key="1">
    <citation type="submission" date="2019-08" db="EMBL/GenBank/DDBJ databases">
        <title>The improved chromosome-level genome for the pearl oyster Pinctada fucata martensii using PacBio sequencing and Hi-C.</title>
        <authorList>
            <person name="Zheng Z."/>
        </authorList>
    </citation>
    <scope>NUCLEOTIDE SEQUENCE</scope>
    <source>
        <strain evidence="1">ZZ-2019</strain>
        <tissue evidence="1">Adductor muscle</tissue>
    </source>
</reference>
<sequence>MILDKADKVVWCGHRGMFVPFTSPHKTCSQKLHEFCTPKKECDPVKRKLKNKGNKKHKCWKEFVLGENLPSGLPIEDSLYICQKFAAGTDYAGVYGERANYLTLYDRQEKTPFISFGKFSEVGQTTWPAVPHMVEKALVKKDQGIMKWFTTRKKMSGMTYENTMDKAFEDVCKLGAYQALLNDYIDVPYEITPLLAPSLVGGNVGRQIAALAMTNTVPMHVSIYTSWQKLDSQVRSYAIQKCGVPSKESKGQKSPNRKPHNYPEMYIMAGRVPSTNITIGNNVNVPYLIWMAGCCVRGAEASSFAAYVRNVKNGPIVKSPIEQLEILLSDLHNTTDNVHLFPAYNKICSNIQNDVSNYLKI</sequence>
<dbReference type="Proteomes" id="UP001186944">
    <property type="component" value="Unassembled WGS sequence"/>
</dbReference>
<evidence type="ECO:0000313" key="1">
    <source>
        <dbReference type="EMBL" id="KAK3102867.1"/>
    </source>
</evidence>
<dbReference type="InterPro" id="IPR044929">
    <property type="entry name" value="DNA/RNA_non-sp_Endonuclease_sf"/>
</dbReference>
<dbReference type="AlphaFoldDB" id="A0AA88YK70"/>
<dbReference type="InterPro" id="IPR039015">
    <property type="entry name" value="ENDOD1"/>
</dbReference>
<dbReference type="SUPFAM" id="SSF54060">
    <property type="entry name" value="His-Me finger endonucleases"/>
    <property type="match status" value="1"/>
</dbReference>
<dbReference type="EMBL" id="VSWD01000005">
    <property type="protein sequence ID" value="KAK3102867.1"/>
    <property type="molecule type" value="Genomic_DNA"/>
</dbReference>
<proteinExistence type="predicted"/>
<organism evidence="1 2">
    <name type="scientific">Pinctada imbricata</name>
    <name type="common">Atlantic pearl-oyster</name>
    <name type="synonym">Pinctada martensii</name>
    <dbReference type="NCBI Taxonomy" id="66713"/>
    <lineage>
        <taxon>Eukaryota</taxon>
        <taxon>Metazoa</taxon>
        <taxon>Spiralia</taxon>
        <taxon>Lophotrochozoa</taxon>
        <taxon>Mollusca</taxon>
        <taxon>Bivalvia</taxon>
        <taxon>Autobranchia</taxon>
        <taxon>Pteriomorphia</taxon>
        <taxon>Pterioida</taxon>
        <taxon>Pterioidea</taxon>
        <taxon>Pteriidae</taxon>
        <taxon>Pinctada</taxon>
    </lineage>
</organism>
<evidence type="ECO:0000313" key="2">
    <source>
        <dbReference type="Proteomes" id="UP001186944"/>
    </source>
</evidence>
<dbReference type="InterPro" id="IPR044925">
    <property type="entry name" value="His-Me_finger_sf"/>
</dbReference>
<dbReference type="PANTHER" id="PTHR21472:SF7">
    <property type="entry name" value="ENDONUCLEASE G, MITOCHONDRIAL-LIKE ISOFORM X2"/>
    <property type="match status" value="1"/>
</dbReference>
<gene>
    <name evidence="1" type="ORF">FSP39_014531</name>
</gene>
<accession>A0AA88YK70</accession>
<dbReference type="Gene3D" id="3.40.570.10">
    <property type="entry name" value="Extracellular Endonuclease, subunit A"/>
    <property type="match status" value="1"/>
</dbReference>
<keyword evidence="2" id="KW-1185">Reference proteome</keyword>
<name>A0AA88YK70_PINIB</name>